<dbReference type="InterPro" id="IPR035595">
    <property type="entry name" value="UDP_glycos_trans_CS"/>
</dbReference>
<evidence type="ECO:0000256" key="3">
    <source>
        <dbReference type="ARBA" id="ARBA00022679"/>
    </source>
</evidence>
<dbReference type="PANTHER" id="PTHR48049:SF91">
    <property type="entry name" value="UDP-GLYCOSYLTRANSFERASE 79B7-RELATED"/>
    <property type="match status" value="1"/>
</dbReference>
<protein>
    <recommendedName>
        <fullName evidence="5">Glycosyltransferase</fullName>
        <ecNumber evidence="5">2.4.1.-</ecNumber>
    </recommendedName>
</protein>
<dbReference type="PANTHER" id="PTHR48049">
    <property type="entry name" value="GLYCOSYLTRANSFERASE"/>
    <property type="match status" value="1"/>
</dbReference>
<dbReference type="FunFam" id="3.40.50.2000:FF:000087">
    <property type="entry name" value="Glycosyltransferase"/>
    <property type="match status" value="1"/>
</dbReference>
<dbReference type="InterPro" id="IPR002213">
    <property type="entry name" value="UDP_glucos_trans"/>
</dbReference>
<keyword evidence="3 4" id="KW-0808">Transferase</keyword>
<accession>A0AAD3S718</accession>
<comment type="similarity">
    <text evidence="2 4">Belongs to the UDP-glycosyltransferase family.</text>
</comment>
<dbReference type="Proteomes" id="UP001279734">
    <property type="component" value="Unassembled WGS sequence"/>
</dbReference>
<evidence type="ECO:0000256" key="2">
    <source>
        <dbReference type="ARBA" id="ARBA00009995"/>
    </source>
</evidence>
<organism evidence="6 7">
    <name type="scientific">Nepenthes gracilis</name>
    <name type="common">Slender pitcher plant</name>
    <dbReference type="NCBI Taxonomy" id="150966"/>
    <lineage>
        <taxon>Eukaryota</taxon>
        <taxon>Viridiplantae</taxon>
        <taxon>Streptophyta</taxon>
        <taxon>Embryophyta</taxon>
        <taxon>Tracheophyta</taxon>
        <taxon>Spermatophyta</taxon>
        <taxon>Magnoliopsida</taxon>
        <taxon>eudicotyledons</taxon>
        <taxon>Gunneridae</taxon>
        <taxon>Pentapetalae</taxon>
        <taxon>Caryophyllales</taxon>
        <taxon>Nepenthaceae</taxon>
        <taxon>Nepenthes</taxon>
    </lineage>
</organism>
<dbReference type="Pfam" id="PF00201">
    <property type="entry name" value="UDPGT"/>
    <property type="match status" value="1"/>
</dbReference>
<dbReference type="InterPro" id="IPR050481">
    <property type="entry name" value="UDP-glycosyltransf_plant"/>
</dbReference>
<name>A0AAD3S718_NEPGR</name>
<dbReference type="EC" id="2.4.1.-" evidence="5"/>
<keyword evidence="4" id="KW-0328">Glycosyltransferase</keyword>
<dbReference type="SUPFAM" id="SSF53756">
    <property type="entry name" value="UDP-Glycosyltransferase/glycogen phosphorylase"/>
    <property type="match status" value="1"/>
</dbReference>
<proteinExistence type="inferred from homology"/>
<dbReference type="EMBL" id="BSYO01000006">
    <property type="protein sequence ID" value="GMH05618.1"/>
    <property type="molecule type" value="Genomic_DNA"/>
</dbReference>
<sequence>MAQPRSSNLHLVMFPWFAVGHMTPFLHLSNKLAEEGHRISFLLPNKAKLQLQHLNLHPNLITFHPLIIPHVEGLPPGAETASDVAGNQVSPLATAMDLTRPQVEEIIRDDPRPDFVLYDSAHWIPEITSKLGIKAICYNVVSAASLAIAIVPARKITRDRPITADELARPPPGYPSANVIIHRHEAHKLLFITLEFGAGITFYERINAAMRSCDAIAIRTCRELEGELCDYLSAQFKKPMFLTGPVLPEPAESRLEDRWAEWLGRFEPSSVVFCAFGSQFILEKDQFQELLLGFESTGFPFLVAVKPPAGCSTVEEAFPEGFEMRVKGRGVVHGGWVQQPLILNHGSVGCFVSHCGFGSMWESLKSASQIVLVPQLGDQILNTRLMAGELKLAVEVEREDNGWVSKESLCKAIQSVMDEDSEMGCMVKKNHAAWRNRLVSQDFMSGYIDSFIKDLKGL</sequence>
<dbReference type="PROSITE" id="PS00375">
    <property type="entry name" value="UDPGT"/>
    <property type="match status" value="1"/>
</dbReference>
<comment type="pathway">
    <text evidence="1">Secondary metabolite biosynthesis; terpenoid biosynthesis.</text>
</comment>
<dbReference type="AlphaFoldDB" id="A0AAD3S718"/>
<keyword evidence="7" id="KW-1185">Reference proteome</keyword>
<reference evidence="6" key="1">
    <citation type="submission" date="2023-05" db="EMBL/GenBank/DDBJ databases">
        <title>Nepenthes gracilis genome sequencing.</title>
        <authorList>
            <person name="Fukushima K."/>
        </authorList>
    </citation>
    <scope>NUCLEOTIDE SEQUENCE</scope>
    <source>
        <strain evidence="6">SING2019-196</strain>
    </source>
</reference>
<gene>
    <name evidence="6" type="ORF">Nepgr_007458</name>
</gene>
<evidence type="ECO:0000256" key="5">
    <source>
        <dbReference type="RuleBase" id="RU362057"/>
    </source>
</evidence>
<comment type="caution">
    <text evidence="6">The sequence shown here is derived from an EMBL/GenBank/DDBJ whole genome shotgun (WGS) entry which is preliminary data.</text>
</comment>
<dbReference type="FunFam" id="3.40.50.2000:FF:000037">
    <property type="entry name" value="Glycosyltransferase"/>
    <property type="match status" value="1"/>
</dbReference>
<evidence type="ECO:0000256" key="1">
    <source>
        <dbReference type="ARBA" id="ARBA00004721"/>
    </source>
</evidence>
<dbReference type="Gene3D" id="3.40.50.2000">
    <property type="entry name" value="Glycogen Phosphorylase B"/>
    <property type="match status" value="2"/>
</dbReference>
<evidence type="ECO:0000313" key="7">
    <source>
        <dbReference type="Proteomes" id="UP001279734"/>
    </source>
</evidence>
<dbReference type="CDD" id="cd03784">
    <property type="entry name" value="GT1_Gtf-like"/>
    <property type="match status" value="1"/>
</dbReference>
<evidence type="ECO:0000256" key="4">
    <source>
        <dbReference type="RuleBase" id="RU003718"/>
    </source>
</evidence>
<evidence type="ECO:0000313" key="6">
    <source>
        <dbReference type="EMBL" id="GMH05618.1"/>
    </source>
</evidence>
<dbReference type="GO" id="GO:0035251">
    <property type="term" value="F:UDP-glucosyltransferase activity"/>
    <property type="evidence" value="ECO:0007669"/>
    <property type="project" value="InterPro"/>
</dbReference>